<dbReference type="PANTHER" id="PTHR42648:SF11">
    <property type="entry name" value="TRANSPOSON TY4-P GAG-POL POLYPROTEIN"/>
    <property type="match status" value="1"/>
</dbReference>
<accession>A0AAU9TSR3</accession>
<dbReference type="InterPro" id="IPR057670">
    <property type="entry name" value="SH3_retrovirus"/>
</dbReference>
<keyword evidence="2" id="KW-1188">Viral release from host cell</keyword>
<dbReference type="Pfam" id="PF25597">
    <property type="entry name" value="SH3_retrovirus"/>
    <property type="match status" value="1"/>
</dbReference>
<evidence type="ECO:0000256" key="8">
    <source>
        <dbReference type="ARBA" id="ARBA00022759"/>
    </source>
</evidence>
<evidence type="ECO:0000256" key="13">
    <source>
        <dbReference type="ARBA" id="ARBA00022918"/>
    </source>
</evidence>
<dbReference type="Gene3D" id="4.10.60.10">
    <property type="entry name" value="Zinc finger, CCHC-type"/>
    <property type="match status" value="1"/>
</dbReference>
<feature type="domain" description="CCHC-type" evidence="20">
    <location>
        <begin position="208"/>
        <end position="223"/>
    </location>
</feature>
<keyword evidence="23" id="KW-1185">Reference proteome</keyword>
<dbReference type="EMBL" id="CAKOGL010000008">
    <property type="protein sequence ID" value="CAH2089798.1"/>
    <property type="molecule type" value="Genomic_DNA"/>
</dbReference>
<evidence type="ECO:0000256" key="9">
    <source>
        <dbReference type="ARBA" id="ARBA00022801"/>
    </source>
</evidence>
<dbReference type="GO" id="GO:0003964">
    <property type="term" value="F:RNA-directed DNA polymerase activity"/>
    <property type="evidence" value="ECO:0007669"/>
    <property type="project" value="UniProtKB-KW"/>
</dbReference>
<evidence type="ECO:0000256" key="15">
    <source>
        <dbReference type="ARBA" id="ARBA00023113"/>
    </source>
</evidence>
<comment type="caution">
    <text evidence="22">The sequence shown here is derived from an EMBL/GenBank/DDBJ whole genome shotgun (WGS) entry which is preliminary data.</text>
</comment>
<keyword evidence="13" id="KW-0695">RNA-directed DNA polymerase</keyword>
<evidence type="ECO:0000313" key="22">
    <source>
        <dbReference type="EMBL" id="CAH2089798.1"/>
    </source>
</evidence>
<evidence type="ECO:0000259" key="21">
    <source>
        <dbReference type="PROSITE" id="PS50994"/>
    </source>
</evidence>
<dbReference type="GO" id="GO:0004519">
    <property type="term" value="F:endonuclease activity"/>
    <property type="evidence" value="ECO:0007669"/>
    <property type="project" value="UniProtKB-KW"/>
</dbReference>
<dbReference type="InterPro" id="IPR013103">
    <property type="entry name" value="RVT_2"/>
</dbReference>
<evidence type="ECO:0000256" key="1">
    <source>
        <dbReference type="ARBA" id="ARBA00002180"/>
    </source>
</evidence>
<feature type="compositionally biased region" description="Basic and acidic residues" evidence="19">
    <location>
        <begin position="694"/>
        <end position="716"/>
    </location>
</feature>
<keyword evidence="9" id="KW-0378">Hydrolase</keyword>
<keyword evidence="18" id="KW-0863">Zinc-finger</keyword>
<dbReference type="GO" id="GO:0003676">
    <property type="term" value="F:nucleic acid binding"/>
    <property type="evidence" value="ECO:0007669"/>
    <property type="project" value="InterPro"/>
</dbReference>
<evidence type="ECO:0000256" key="4">
    <source>
        <dbReference type="ARBA" id="ARBA00022722"/>
    </source>
</evidence>
<comment type="function">
    <text evidence="1">The aspartyl protease (PR) mediates the proteolytic cleavages of the Gag and Gag-Pol polyproteins after assembly of the VLP.</text>
</comment>
<dbReference type="Proteomes" id="UP001153954">
    <property type="component" value="Unassembled WGS sequence"/>
</dbReference>
<dbReference type="InterPro" id="IPR036397">
    <property type="entry name" value="RNaseH_sf"/>
</dbReference>
<dbReference type="GO" id="GO:0005524">
    <property type="term" value="F:ATP binding"/>
    <property type="evidence" value="ECO:0007669"/>
    <property type="project" value="UniProtKB-KW"/>
</dbReference>
<keyword evidence="17" id="KW-0511">Multifunctional enzyme</keyword>
<keyword evidence="3" id="KW-0645">Protease</keyword>
<dbReference type="InterPro" id="IPR036875">
    <property type="entry name" value="Znf_CCHC_sf"/>
</dbReference>
<dbReference type="InterPro" id="IPR001878">
    <property type="entry name" value="Znf_CCHC"/>
</dbReference>
<evidence type="ECO:0000256" key="16">
    <source>
        <dbReference type="ARBA" id="ARBA00023172"/>
    </source>
</evidence>
<dbReference type="Pfam" id="PF07727">
    <property type="entry name" value="RVT_2"/>
    <property type="match status" value="1"/>
</dbReference>
<name>A0AAU9TSR3_EUPED</name>
<evidence type="ECO:0000256" key="18">
    <source>
        <dbReference type="PROSITE-ProRule" id="PRU00047"/>
    </source>
</evidence>
<keyword evidence="6" id="KW-0547">Nucleotide-binding</keyword>
<keyword evidence="14" id="KW-0239">DNA-directed DNA polymerase</keyword>
<evidence type="ECO:0000256" key="7">
    <source>
        <dbReference type="ARBA" id="ARBA00022750"/>
    </source>
</evidence>
<evidence type="ECO:0000256" key="14">
    <source>
        <dbReference type="ARBA" id="ARBA00022932"/>
    </source>
</evidence>
<dbReference type="GO" id="GO:0042575">
    <property type="term" value="C:DNA polymerase complex"/>
    <property type="evidence" value="ECO:0007669"/>
    <property type="project" value="UniProtKB-ARBA"/>
</dbReference>
<protein>
    <recommendedName>
        <fullName evidence="24">Retrovirus-related Pol polyprotein from transposon TNT 1-94</fullName>
    </recommendedName>
</protein>
<keyword evidence="18" id="KW-0862">Zinc</keyword>
<evidence type="ECO:0000256" key="5">
    <source>
        <dbReference type="ARBA" id="ARBA00022723"/>
    </source>
</evidence>
<evidence type="ECO:0000259" key="20">
    <source>
        <dbReference type="PROSITE" id="PS50158"/>
    </source>
</evidence>
<evidence type="ECO:0000256" key="3">
    <source>
        <dbReference type="ARBA" id="ARBA00022670"/>
    </source>
</evidence>
<dbReference type="GO" id="GO:0008270">
    <property type="term" value="F:zinc ion binding"/>
    <property type="evidence" value="ECO:0007669"/>
    <property type="project" value="UniProtKB-KW"/>
</dbReference>
<keyword evidence="4" id="KW-0540">Nuclease</keyword>
<sequence>MSNTGHNTFHIDRLVGRDNYATWKFAVEAYFKLEELWSCIDGTNVDKRKETKAHSKLILLLDPINYVHVQSATTCKEVWECLQQAFDDSGLYRKVALLRDLITTTLENSRDVDDYVTKIMSTAHKLRNINFNIDDEWLGTLMLAGLPETYKPMIMGLESSGMKINADLIKTKLLQEVQCSESTAFFTRRPAIREKNCTAKIHTHKGPRCFNCNKHGHFAKNCRAPNKKNTVKVEENKSFVAAFSASSQTMNPDLWYVDSGASMHMTNRCDWMYDVTSPPIPTITVASKTPLPVENMGKVNLLINGNEQTKIQVREVLYIPKLAANLLSVSAIVKNGYKVNFSDKGCDIYDQNNKFLCSATLVNNLYQLNTHREIFSNLTCSNDLSDIVLWHRRMGHLNFSDVSKLPEYAEGVNPFPIGKNKSVITCTTCLEGKQSRLPFSNIGSRASLPLQLIHTDLCGPMEQVSLGGMKYFVTFIDDFTKMVHVYLLKDKLSVLEVFKDYKCKVENKVGRRIKIVRSDNGKEFCNKEFDNFLNKHGIEHQTSTPYSPQQNGLAERMNRTLVERAKCMLFDAQLPKQFWGEALAAAAYIINRSPAKSIDGKTPFEMWTGKKPDLSNIRIFGSEAMAQIPKEKRQKWDPKSKKFIFVGYCESSKGYRLLDPNTNKIIKSRDVVFLENVRKFDNNVYLPCLPQSDPEVKTTEEPCKVELDSNSEHSLSEDYQSGDNDDSSYIPEESIDLPTPARNINLRLRRAVQYAERDEHDVSYFCPIINLSDPQTLDEALSSSHADQWKKAMQEEYESLIKNKTWSLVNLPSGKRALPCKWVFKSKTNEKGDIVRFKARLVIKGCAQNKGNDYDEVYAPVVRYTSVRFLLALAAKYNMEIMQMDAIGAFLQGDIDTEIYMSQPECYEENSQVCHLHKSIYGLKQASRQWNLKLNSILIKIGLKRSKIDPCIYFSVNESKMIFIAVWVDDLLIFTNNKKTALDVKEKLKEELCMKDLGEMQQCIGINIYRNREAGVIMIDQEKYINLVLERFGMSDCKPVRTPIEVNTKFDKKLVDENSNFPYREAVGCLVYLAQVTRPDIAYAVNKLSQYCNNPGIQHWLGVKRVMRYLQGTKNLKICYVKEDSRNITGYCDADWASDPHDRRSCTGYTFIFQNACISWNSCKQQTVALSTAEAEYMAMASATQEALWLQQLQAELGQGLNSASALIIYSDNQSAIRLATTDCYKPKTKHIDIRLHFVRENIVNSKVKFLFVNGCNMVADNLTKGVTFEKHLFCISKMGLRSGGSVGN</sequence>
<dbReference type="SMART" id="SM00343">
    <property type="entry name" value="ZnF_C2HC"/>
    <property type="match status" value="1"/>
</dbReference>
<dbReference type="Pfam" id="PF14223">
    <property type="entry name" value="Retrotran_gag_2"/>
    <property type="match status" value="1"/>
</dbReference>
<dbReference type="SUPFAM" id="SSF57756">
    <property type="entry name" value="Retrovirus zinc finger-like domains"/>
    <property type="match status" value="1"/>
</dbReference>
<keyword evidence="16" id="KW-0233">DNA recombination</keyword>
<keyword evidence="8" id="KW-0255">Endonuclease</keyword>
<dbReference type="GO" id="GO:0015074">
    <property type="term" value="P:DNA integration"/>
    <property type="evidence" value="ECO:0007669"/>
    <property type="project" value="UniProtKB-KW"/>
</dbReference>
<dbReference type="InterPro" id="IPR043502">
    <property type="entry name" value="DNA/RNA_pol_sf"/>
</dbReference>
<dbReference type="Pfam" id="PF00665">
    <property type="entry name" value="rve"/>
    <property type="match status" value="1"/>
</dbReference>
<dbReference type="GO" id="GO:0004190">
    <property type="term" value="F:aspartic-type endopeptidase activity"/>
    <property type="evidence" value="ECO:0007669"/>
    <property type="project" value="UniProtKB-KW"/>
</dbReference>
<dbReference type="InterPro" id="IPR054722">
    <property type="entry name" value="PolX-like_BBD"/>
</dbReference>
<evidence type="ECO:0000256" key="19">
    <source>
        <dbReference type="SAM" id="MobiDB-lite"/>
    </source>
</evidence>
<evidence type="ECO:0000256" key="12">
    <source>
        <dbReference type="ARBA" id="ARBA00022908"/>
    </source>
</evidence>
<evidence type="ECO:0000256" key="17">
    <source>
        <dbReference type="ARBA" id="ARBA00023268"/>
    </source>
</evidence>
<evidence type="ECO:0000256" key="6">
    <source>
        <dbReference type="ARBA" id="ARBA00022741"/>
    </source>
</evidence>
<dbReference type="InterPro" id="IPR025724">
    <property type="entry name" value="GAG-pre-integrase_dom"/>
</dbReference>
<proteinExistence type="predicted"/>
<dbReference type="InterPro" id="IPR001584">
    <property type="entry name" value="Integrase_cat-core"/>
</dbReference>
<evidence type="ECO:0000256" key="2">
    <source>
        <dbReference type="ARBA" id="ARBA00022612"/>
    </source>
</evidence>
<dbReference type="PROSITE" id="PS50158">
    <property type="entry name" value="ZF_CCHC"/>
    <property type="match status" value="1"/>
</dbReference>
<dbReference type="InterPro" id="IPR039537">
    <property type="entry name" value="Retrotran_Ty1/copia-like"/>
</dbReference>
<evidence type="ECO:0000256" key="10">
    <source>
        <dbReference type="ARBA" id="ARBA00022840"/>
    </source>
</evidence>
<dbReference type="GO" id="GO:0006310">
    <property type="term" value="P:DNA recombination"/>
    <property type="evidence" value="ECO:0007669"/>
    <property type="project" value="UniProtKB-KW"/>
</dbReference>
<dbReference type="Pfam" id="PF22936">
    <property type="entry name" value="Pol_BBD"/>
    <property type="match status" value="1"/>
</dbReference>
<dbReference type="SUPFAM" id="SSF56672">
    <property type="entry name" value="DNA/RNA polymerases"/>
    <property type="match status" value="1"/>
</dbReference>
<keyword evidence="14" id="KW-0548">Nucleotidyltransferase</keyword>
<dbReference type="GO" id="GO:0003887">
    <property type="term" value="F:DNA-directed DNA polymerase activity"/>
    <property type="evidence" value="ECO:0007669"/>
    <property type="project" value="UniProtKB-KW"/>
</dbReference>
<keyword evidence="10" id="KW-0067">ATP-binding</keyword>
<keyword evidence="15" id="KW-0917">Virion maturation</keyword>
<evidence type="ECO:0008006" key="24">
    <source>
        <dbReference type="Google" id="ProtNLM"/>
    </source>
</evidence>
<feature type="domain" description="Integrase catalytic" evidence="21">
    <location>
        <begin position="445"/>
        <end position="611"/>
    </location>
</feature>
<feature type="region of interest" description="Disordered" evidence="19">
    <location>
        <begin position="694"/>
        <end position="734"/>
    </location>
</feature>
<dbReference type="Pfam" id="PF00098">
    <property type="entry name" value="zf-CCHC"/>
    <property type="match status" value="1"/>
</dbReference>
<gene>
    <name evidence="22" type="ORF">EEDITHA_LOCUS5817</name>
</gene>
<dbReference type="PANTHER" id="PTHR42648">
    <property type="entry name" value="TRANSPOSASE, PUTATIVE-RELATED"/>
    <property type="match status" value="1"/>
</dbReference>
<dbReference type="Gene3D" id="3.30.420.10">
    <property type="entry name" value="Ribonuclease H-like superfamily/Ribonuclease H"/>
    <property type="match status" value="1"/>
</dbReference>
<evidence type="ECO:0000313" key="23">
    <source>
        <dbReference type="Proteomes" id="UP001153954"/>
    </source>
</evidence>
<dbReference type="InterPro" id="IPR012337">
    <property type="entry name" value="RNaseH-like_sf"/>
</dbReference>
<keyword evidence="7" id="KW-0064">Aspartyl protease</keyword>
<dbReference type="CDD" id="cd09272">
    <property type="entry name" value="RNase_HI_RT_Ty1"/>
    <property type="match status" value="1"/>
</dbReference>
<keyword evidence="14" id="KW-0808">Transferase</keyword>
<organism evidence="22 23">
    <name type="scientific">Euphydryas editha</name>
    <name type="common">Edith's checkerspot</name>
    <dbReference type="NCBI Taxonomy" id="104508"/>
    <lineage>
        <taxon>Eukaryota</taxon>
        <taxon>Metazoa</taxon>
        <taxon>Ecdysozoa</taxon>
        <taxon>Arthropoda</taxon>
        <taxon>Hexapoda</taxon>
        <taxon>Insecta</taxon>
        <taxon>Pterygota</taxon>
        <taxon>Neoptera</taxon>
        <taxon>Endopterygota</taxon>
        <taxon>Lepidoptera</taxon>
        <taxon>Glossata</taxon>
        <taxon>Ditrysia</taxon>
        <taxon>Papilionoidea</taxon>
        <taxon>Nymphalidae</taxon>
        <taxon>Nymphalinae</taxon>
        <taxon>Euphydryas</taxon>
    </lineage>
</organism>
<keyword evidence="11" id="KW-0460">Magnesium</keyword>
<keyword evidence="5" id="KW-0479">Metal-binding</keyword>
<evidence type="ECO:0000256" key="11">
    <source>
        <dbReference type="ARBA" id="ARBA00022842"/>
    </source>
</evidence>
<dbReference type="GO" id="GO:0006508">
    <property type="term" value="P:proteolysis"/>
    <property type="evidence" value="ECO:0007669"/>
    <property type="project" value="UniProtKB-KW"/>
</dbReference>
<keyword evidence="12" id="KW-0229">DNA integration</keyword>
<dbReference type="Pfam" id="PF13976">
    <property type="entry name" value="gag_pre-integrs"/>
    <property type="match status" value="1"/>
</dbReference>
<reference evidence="22" key="1">
    <citation type="submission" date="2022-03" db="EMBL/GenBank/DDBJ databases">
        <authorList>
            <person name="Tunstrom K."/>
        </authorList>
    </citation>
    <scope>NUCLEOTIDE SEQUENCE</scope>
</reference>
<dbReference type="PROSITE" id="PS50994">
    <property type="entry name" value="INTEGRASE"/>
    <property type="match status" value="1"/>
</dbReference>
<dbReference type="SUPFAM" id="SSF53098">
    <property type="entry name" value="Ribonuclease H-like"/>
    <property type="match status" value="1"/>
</dbReference>